<protein>
    <submittedName>
        <fullName evidence="2">TrfA protein</fullName>
    </submittedName>
</protein>
<dbReference type="InterPro" id="IPR010751">
    <property type="entry name" value="TrfA"/>
</dbReference>
<evidence type="ECO:0000313" key="3">
    <source>
        <dbReference type="Proteomes" id="UP000184226"/>
    </source>
</evidence>
<gene>
    <name evidence="2" type="ORF">SAMN04488135_10710</name>
</gene>
<organism evidence="2 3">
    <name type="scientific">Pollutimonas bauzanensis</name>
    <dbReference type="NCBI Taxonomy" id="658167"/>
    <lineage>
        <taxon>Bacteria</taxon>
        <taxon>Pseudomonadati</taxon>
        <taxon>Pseudomonadota</taxon>
        <taxon>Betaproteobacteria</taxon>
        <taxon>Burkholderiales</taxon>
        <taxon>Alcaligenaceae</taxon>
        <taxon>Pollutimonas</taxon>
    </lineage>
</organism>
<dbReference type="Proteomes" id="UP000184226">
    <property type="component" value="Unassembled WGS sequence"/>
</dbReference>
<feature type="region of interest" description="Disordered" evidence="1">
    <location>
        <begin position="44"/>
        <end position="64"/>
    </location>
</feature>
<accession>A0A1M5XMD3</accession>
<dbReference type="EMBL" id="FQXE01000007">
    <property type="protein sequence ID" value="SHI00812.1"/>
    <property type="molecule type" value="Genomic_DNA"/>
</dbReference>
<reference evidence="2 3" key="1">
    <citation type="submission" date="2016-11" db="EMBL/GenBank/DDBJ databases">
        <authorList>
            <person name="Jaros S."/>
            <person name="Januszkiewicz K."/>
            <person name="Wedrychowicz H."/>
        </authorList>
    </citation>
    <scope>NUCLEOTIDE SEQUENCE [LARGE SCALE GENOMIC DNA]</scope>
    <source>
        <strain evidence="2 3">CGMCC 1.10190</strain>
    </source>
</reference>
<dbReference type="Pfam" id="PF07042">
    <property type="entry name" value="TrfA"/>
    <property type="match status" value="1"/>
</dbReference>
<sequence>MQRLAAPMDNEQSMVTPSIAVAAGRLQTPTVCLIARLEAIGEEARKKNRDDKPTPQPNAQLPLWPQTVRGVPNALLRTALFTISKDREASKPRNLLASTSDIDLRFTGERFNQTDLDVWEVLLHVARTQPLETEVRFSAYSLLKALGRGTGKAQREQLKDGIARLQGGVVEITWKKDRKTFSGQLVGNAFRDDMTQEYVVVLNEKLLGLYDDGYTHIDWTQRKALKSSLSKWLHGFFSTHDKPHPYKVATVRALCGSTTKELWKFRQMLKVALGDLVTAGFLKEWSITSADLVRVVVVFPDDQVKHINKKRVIHRRKPSTFTR</sequence>
<dbReference type="OrthoDB" id="8481003at2"/>
<name>A0A1M5XMD3_9BURK</name>
<feature type="compositionally biased region" description="Basic and acidic residues" evidence="1">
    <location>
        <begin position="44"/>
        <end position="53"/>
    </location>
</feature>
<dbReference type="AlphaFoldDB" id="A0A1M5XMD3"/>
<evidence type="ECO:0000313" key="2">
    <source>
        <dbReference type="EMBL" id="SHI00812.1"/>
    </source>
</evidence>
<dbReference type="STRING" id="658167.SAMN04488135_10710"/>
<evidence type="ECO:0000256" key="1">
    <source>
        <dbReference type="SAM" id="MobiDB-lite"/>
    </source>
</evidence>
<keyword evidence="3" id="KW-1185">Reference proteome</keyword>
<proteinExistence type="predicted"/>